<reference evidence="2 3" key="1">
    <citation type="journal article" date="2020" name="Nat. Commun.">
        <title>Genome of Tripterygium wilfordii and identification of cytochrome P450 involved in triptolide biosynthesis.</title>
        <authorList>
            <person name="Tu L."/>
            <person name="Su P."/>
            <person name="Zhang Z."/>
            <person name="Gao L."/>
            <person name="Wang J."/>
            <person name="Hu T."/>
            <person name="Zhou J."/>
            <person name="Zhang Y."/>
            <person name="Zhao Y."/>
            <person name="Liu Y."/>
            <person name="Song Y."/>
            <person name="Tong Y."/>
            <person name="Lu Y."/>
            <person name="Yang J."/>
            <person name="Xu C."/>
            <person name="Jia M."/>
            <person name="Peters R.J."/>
            <person name="Huang L."/>
            <person name="Gao W."/>
        </authorList>
    </citation>
    <scope>NUCLEOTIDE SEQUENCE [LARGE SCALE GENOMIC DNA]</scope>
    <source>
        <strain evidence="3">cv. XIE 37</strain>
        <tissue evidence="2">Leaf</tissue>
    </source>
</reference>
<name>A0A7J7D8K5_TRIWF</name>
<evidence type="ECO:0000256" key="1">
    <source>
        <dbReference type="SAM" id="MobiDB-lite"/>
    </source>
</evidence>
<dbReference type="EMBL" id="JAAARO010000009">
    <property type="protein sequence ID" value="KAF5742705.1"/>
    <property type="molecule type" value="Genomic_DNA"/>
</dbReference>
<gene>
    <name evidence="2" type="ORF">HS088_TW09G00757</name>
</gene>
<feature type="region of interest" description="Disordered" evidence="1">
    <location>
        <begin position="1"/>
        <end position="24"/>
    </location>
</feature>
<keyword evidence="2" id="KW-0418">Kinase</keyword>
<sequence length="84" mass="8810">MGLGKGGNGGGGEEFEEGNGGTMGLGKGRAVVAVEVLEMALSLLVEMKVVEGGGEEFEGKQWWEFKEGLEDVVLSWHNTKAVVA</sequence>
<dbReference type="AlphaFoldDB" id="A0A7J7D8K5"/>
<dbReference type="GO" id="GO:0016301">
    <property type="term" value="F:kinase activity"/>
    <property type="evidence" value="ECO:0007669"/>
    <property type="project" value="UniProtKB-KW"/>
</dbReference>
<evidence type="ECO:0000313" key="3">
    <source>
        <dbReference type="Proteomes" id="UP000593562"/>
    </source>
</evidence>
<evidence type="ECO:0000313" key="2">
    <source>
        <dbReference type="EMBL" id="KAF5742705.1"/>
    </source>
</evidence>
<dbReference type="Proteomes" id="UP000593562">
    <property type="component" value="Unassembled WGS sequence"/>
</dbReference>
<comment type="caution">
    <text evidence="2">The sequence shown here is derived from an EMBL/GenBank/DDBJ whole genome shotgun (WGS) entry which is preliminary data.</text>
</comment>
<dbReference type="InParanoid" id="A0A7J7D8K5"/>
<protein>
    <submittedName>
        <fullName evidence="2">CBL-interacting serine/threonine-protein kinase 7-like</fullName>
    </submittedName>
</protein>
<keyword evidence="3" id="KW-1185">Reference proteome</keyword>
<organism evidence="2 3">
    <name type="scientific">Tripterygium wilfordii</name>
    <name type="common">Thunder God vine</name>
    <dbReference type="NCBI Taxonomy" id="458696"/>
    <lineage>
        <taxon>Eukaryota</taxon>
        <taxon>Viridiplantae</taxon>
        <taxon>Streptophyta</taxon>
        <taxon>Embryophyta</taxon>
        <taxon>Tracheophyta</taxon>
        <taxon>Spermatophyta</taxon>
        <taxon>Magnoliopsida</taxon>
        <taxon>eudicotyledons</taxon>
        <taxon>Gunneridae</taxon>
        <taxon>Pentapetalae</taxon>
        <taxon>rosids</taxon>
        <taxon>fabids</taxon>
        <taxon>Celastrales</taxon>
        <taxon>Celastraceae</taxon>
        <taxon>Tripterygium</taxon>
    </lineage>
</organism>
<keyword evidence="2" id="KW-0808">Transferase</keyword>
<proteinExistence type="predicted"/>
<accession>A0A7J7D8K5</accession>